<proteinExistence type="inferred from homology"/>
<dbReference type="GO" id="GO:0000723">
    <property type="term" value="P:telomere maintenance"/>
    <property type="evidence" value="ECO:0007669"/>
    <property type="project" value="InterPro"/>
</dbReference>
<keyword evidence="1" id="KW-0378">Hydrolase</keyword>
<evidence type="ECO:0000313" key="5">
    <source>
        <dbReference type="Proteomes" id="UP000289738"/>
    </source>
</evidence>
<dbReference type="EMBL" id="SDMP01000008">
    <property type="protein sequence ID" value="RYR41765.1"/>
    <property type="molecule type" value="Genomic_DNA"/>
</dbReference>
<comment type="similarity">
    <text evidence="1">Belongs to the helicase family.</text>
</comment>
<dbReference type="STRING" id="3818.A0A445BST6"/>
<dbReference type="Gene3D" id="3.40.50.300">
    <property type="entry name" value="P-loop containing nucleotide triphosphate hydrolases"/>
    <property type="match status" value="1"/>
</dbReference>
<evidence type="ECO:0000259" key="3">
    <source>
        <dbReference type="Pfam" id="PF21530"/>
    </source>
</evidence>
<reference evidence="4 5" key="1">
    <citation type="submission" date="2019-01" db="EMBL/GenBank/DDBJ databases">
        <title>Sequencing of cultivated peanut Arachis hypogaea provides insights into genome evolution and oil improvement.</title>
        <authorList>
            <person name="Chen X."/>
        </authorList>
    </citation>
    <scope>NUCLEOTIDE SEQUENCE [LARGE SCALE GENOMIC DNA]</scope>
    <source>
        <strain evidence="5">cv. Fuhuasheng</strain>
        <tissue evidence="4">Leaves</tissue>
    </source>
</reference>
<dbReference type="AlphaFoldDB" id="A0A445BST6"/>
<keyword evidence="1" id="KW-0067">ATP-binding</keyword>
<dbReference type="GO" id="GO:0005657">
    <property type="term" value="C:replication fork"/>
    <property type="evidence" value="ECO:0007669"/>
    <property type="project" value="TreeGrafter"/>
</dbReference>
<dbReference type="CDD" id="cd18809">
    <property type="entry name" value="SF1_C_RecD"/>
    <property type="match status" value="1"/>
</dbReference>
<keyword evidence="1" id="KW-0347">Helicase</keyword>
<dbReference type="EC" id="5.6.2.3" evidence="1"/>
<comment type="catalytic activity">
    <reaction evidence="1">
        <text>ATP + H2O = ADP + phosphate + H(+)</text>
        <dbReference type="Rhea" id="RHEA:13065"/>
        <dbReference type="ChEBI" id="CHEBI:15377"/>
        <dbReference type="ChEBI" id="CHEBI:15378"/>
        <dbReference type="ChEBI" id="CHEBI:30616"/>
        <dbReference type="ChEBI" id="CHEBI:43474"/>
        <dbReference type="ChEBI" id="CHEBI:456216"/>
        <dbReference type="EC" id="5.6.2.3"/>
    </reaction>
</comment>
<dbReference type="InterPro" id="IPR049163">
    <property type="entry name" value="Pif1-like_2B_dom"/>
</dbReference>
<dbReference type="PANTHER" id="PTHR23274:SF48">
    <property type="entry name" value="ATP-DEPENDENT DNA HELICASE"/>
    <property type="match status" value="1"/>
</dbReference>
<dbReference type="GO" id="GO:0043139">
    <property type="term" value="F:5'-3' DNA helicase activity"/>
    <property type="evidence" value="ECO:0007669"/>
    <property type="project" value="UniProtKB-EC"/>
</dbReference>
<dbReference type="GO" id="GO:0006260">
    <property type="term" value="P:DNA replication"/>
    <property type="evidence" value="ECO:0007669"/>
    <property type="project" value="TreeGrafter"/>
</dbReference>
<keyword evidence="1" id="KW-0227">DNA damage</keyword>
<name>A0A445BST6_ARAHY</name>
<keyword evidence="5" id="KW-1185">Reference proteome</keyword>
<keyword evidence="1" id="KW-0547">Nucleotide-binding</keyword>
<dbReference type="GO" id="GO:0006310">
    <property type="term" value="P:DNA recombination"/>
    <property type="evidence" value="ECO:0007669"/>
    <property type="project" value="UniProtKB-KW"/>
</dbReference>
<evidence type="ECO:0000256" key="1">
    <source>
        <dbReference type="RuleBase" id="RU363044"/>
    </source>
</evidence>
<feature type="domain" description="DNA helicase Pif1-like 2B" evidence="3">
    <location>
        <begin position="146"/>
        <end position="184"/>
    </location>
</feature>
<dbReference type="Proteomes" id="UP000289738">
    <property type="component" value="Chromosome A08"/>
</dbReference>
<dbReference type="SUPFAM" id="SSF52540">
    <property type="entry name" value="P-loop containing nucleoside triphosphate hydrolases"/>
    <property type="match status" value="1"/>
</dbReference>
<feature type="domain" description="DNA helicase Pif1-like DEAD-box helicase" evidence="2">
    <location>
        <begin position="2"/>
        <end position="61"/>
    </location>
</feature>
<dbReference type="InterPro" id="IPR027417">
    <property type="entry name" value="P-loop_NTPase"/>
</dbReference>
<evidence type="ECO:0000259" key="2">
    <source>
        <dbReference type="Pfam" id="PF05970"/>
    </source>
</evidence>
<dbReference type="GO" id="GO:0016887">
    <property type="term" value="F:ATP hydrolysis activity"/>
    <property type="evidence" value="ECO:0007669"/>
    <property type="project" value="RHEA"/>
</dbReference>
<sequence>MGSRQDIVQACISSSYLWDFCTVLKLSKNMRLTVGGMVEVDDDIKAFADWLIQIGNGLAGDSTDGESEVVIPKDILIDDTDDGFQNLVTFVYTGLLMNLDNINYFKERTILAPTLEVVHEVNNTIMEFINSDEKVYLSSDSLCAEEGLPNHQLKLKIGVPVMLLRNIDQSNGLCNGTRLQVRRLGNHVIECNILTGDKCGEVVLIPRMNMAPNNETLPFRFQRRQFPLVVSFAMTINKSQGQTLSKVGLYLPRPVFTHGQLYVALSRVKSREGLRVLIKNNGSLSDDSTLNVVYREVFQNL</sequence>
<protein>
    <recommendedName>
        <fullName evidence="1">ATP-dependent DNA helicase</fullName>
        <ecNumber evidence="1">5.6.2.3</ecNumber>
    </recommendedName>
</protein>
<dbReference type="InterPro" id="IPR010285">
    <property type="entry name" value="DNA_helicase_pif1-like_DEAD"/>
</dbReference>
<organism evidence="4 5">
    <name type="scientific">Arachis hypogaea</name>
    <name type="common">Peanut</name>
    <dbReference type="NCBI Taxonomy" id="3818"/>
    <lineage>
        <taxon>Eukaryota</taxon>
        <taxon>Viridiplantae</taxon>
        <taxon>Streptophyta</taxon>
        <taxon>Embryophyta</taxon>
        <taxon>Tracheophyta</taxon>
        <taxon>Spermatophyta</taxon>
        <taxon>Magnoliopsida</taxon>
        <taxon>eudicotyledons</taxon>
        <taxon>Gunneridae</taxon>
        <taxon>Pentapetalae</taxon>
        <taxon>rosids</taxon>
        <taxon>fabids</taxon>
        <taxon>Fabales</taxon>
        <taxon>Fabaceae</taxon>
        <taxon>Papilionoideae</taxon>
        <taxon>50 kb inversion clade</taxon>
        <taxon>dalbergioids sensu lato</taxon>
        <taxon>Dalbergieae</taxon>
        <taxon>Pterocarpus clade</taxon>
        <taxon>Arachis</taxon>
    </lineage>
</organism>
<comment type="caution">
    <text evidence="4">The sequence shown here is derived from an EMBL/GenBank/DDBJ whole genome shotgun (WGS) entry which is preliminary data.</text>
</comment>
<dbReference type="PANTHER" id="PTHR23274">
    <property type="entry name" value="DNA HELICASE-RELATED"/>
    <property type="match status" value="1"/>
</dbReference>
<dbReference type="GO" id="GO:0005524">
    <property type="term" value="F:ATP binding"/>
    <property type="evidence" value="ECO:0007669"/>
    <property type="project" value="UniProtKB-KW"/>
</dbReference>
<accession>A0A445BST6</accession>
<comment type="cofactor">
    <cofactor evidence="1">
        <name>Mg(2+)</name>
        <dbReference type="ChEBI" id="CHEBI:18420"/>
    </cofactor>
</comment>
<evidence type="ECO:0000313" key="4">
    <source>
        <dbReference type="EMBL" id="RYR41765.1"/>
    </source>
</evidence>
<dbReference type="Pfam" id="PF21530">
    <property type="entry name" value="Pif1_2B_dom"/>
    <property type="match status" value="1"/>
</dbReference>
<keyword evidence="1" id="KW-0234">DNA repair</keyword>
<dbReference type="Pfam" id="PF05970">
    <property type="entry name" value="PIF1"/>
    <property type="match status" value="1"/>
</dbReference>
<gene>
    <name evidence="4" type="ORF">Ahy_A08g038175</name>
</gene>
<dbReference type="FunFam" id="3.40.50.300:FF:002884">
    <property type="entry name" value="ATP-dependent DNA helicase"/>
    <property type="match status" value="1"/>
</dbReference>
<keyword evidence="1" id="KW-0233">DNA recombination</keyword>
<dbReference type="GO" id="GO:0006281">
    <property type="term" value="P:DNA repair"/>
    <property type="evidence" value="ECO:0007669"/>
    <property type="project" value="UniProtKB-KW"/>
</dbReference>